<evidence type="ECO:0000256" key="2">
    <source>
        <dbReference type="SAM" id="SignalP"/>
    </source>
</evidence>
<protein>
    <submittedName>
        <fullName evidence="4">Excalibur calcium-binding domain-containing protein</fullName>
    </submittedName>
</protein>
<feature type="region of interest" description="Disordered" evidence="1">
    <location>
        <begin position="30"/>
        <end position="52"/>
    </location>
</feature>
<reference evidence="4" key="1">
    <citation type="submission" date="2022-10" db="EMBL/GenBank/DDBJ databases">
        <title>The complete genomes of actinobacterial strains from the NBC collection.</title>
        <authorList>
            <person name="Joergensen T.S."/>
            <person name="Alvarez Arevalo M."/>
            <person name="Sterndorff E.B."/>
            <person name="Faurdal D."/>
            <person name="Vuksanovic O."/>
            <person name="Mourched A.-S."/>
            <person name="Charusanti P."/>
            <person name="Shaw S."/>
            <person name="Blin K."/>
            <person name="Weber T."/>
        </authorList>
    </citation>
    <scope>NUCLEOTIDE SEQUENCE</scope>
    <source>
        <strain evidence="4">NBC_01401</strain>
    </source>
</reference>
<feature type="compositionally biased region" description="Pro residues" evidence="1">
    <location>
        <begin position="164"/>
        <end position="180"/>
    </location>
</feature>
<feature type="region of interest" description="Disordered" evidence="1">
    <location>
        <begin position="274"/>
        <end position="297"/>
    </location>
</feature>
<gene>
    <name evidence="4" type="ORF">OG626_23225</name>
</gene>
<feature type="compositionally biased region" description="Low complexity" evidence="1">
    <location>
        <begin position="181"/>
        <end position="190"/>
    </location>
</feature>
<proteinExistence type="predicted"/>
<dbReference type="SMART" id="SM00894">
    <property type="entry name" value="Excalibur"/>
    <property type="match status" value="2"/>
</dbReference>
<evidence type="ECO:0000259" key="3">
    <source>
        <dbReference type="SMART" id="SM00894"/>
    </source>
</evidence>
<feature type="signal peptide" evidence="2">
    <location>
        <begin position="1"/>
        <end position="16"/>
    </location>
</feature>
<dbReference type="InterPro" id="IPR008613">
    <property type="entry name" value="Excalibur_Ca-bd_domain"/>
</dbReference>
<dbReference type="Gene3D" id="2.60.40.3440">
    <property type="match status" value="1"/>
</dbReference>
<evidence type="ECO:0000313" key="4">
    <source>
        <dbReference type="EMBL" id="WTY97594.1"/>
    </source>
</evidence>
<organism evidence="4">
    <name type="scientific">Streptomyces sp. NBC_01401</name>
    <dbReference type="NCBI Taxonomy" id="2903854"/>
    <lineage>
        <taxon>Bacteria</taxon>
        <taxon>Bacillati</taxon>
        <taxon>Actinomycetota</taxon>
        <taxon>Actinomycetes</taxon>
        <taxon>Kitasatosporales</taxon>
        <taxon>Streptomycetaceae</taxon>
        <taxon>Streptomyces</taxon>
    </lineage>
</organism>
<sequence>MSSYVMNSRLRWSAGAAVLALALVGCEGDGGGSVEDAKPAAASASPSAEPEFALADDTAHTEAGQEVTVEALANDVVTLEDGTDAALLDTYEPAEFTLTAESPTQHGTVTVKGTTLVYTPTDGYAGKDELTYKVAVKDKDKGKAKGKAPADGSAVVRITVSEPTPSPTPTPKPKPTPTVAPTPKATKPAAPSVYYENCDAARAAGAAPVRRGDPGYAAHLDRDNDGIGCEPYGASGSSGGSTSGGSSGGSSSGGSGGGATSYANCTAVRAAGAAPIHRGDPGYGSHLDRDGDGVGCE</sequence>
<dbReference type="AlphaFoldDB" id="A0AAU3GYE1"/>
<evidence type="ECO:0000256" key="1">
    <source>
        <dbReference type="SAM" id="MobiDB-lite"/>
    </source>
</evidence>
<feature type="chain" id="PRO_5043312218" evidence="2">
    <location>
        <begin position="17"/>
        <end position="297"/>
    </location>
</feature>
<name>A0AAU3GYE1_9ACTN</name>
<feature type="compositionally biased region" description="Basic and acidic residues" evidence="1">
    <location>
        <begin position="286"/>
        <end position="297"/>
    </location>
</feature>
<dbReference type="Pfam" id="PF17963">
    <property type="entry name" value="Big_9"/>
    <property type="match status" value="1"/>
</dbReference>
<keyword evidence="2" id="KW-0732">Signal</keyword>
<feature type="compositionally biased region" description="Low complexity" evidence="1">
    <location>
        <begin position="39"/>
        <end position="52"/>
    </location>
</feature>
<accession>A0AAU3GYE1</accession>
<feature type="region of interest" description="Disordered" evidence="1">
    <location>
        <begin position="206"/>
        <end position="262"/>
    </location>
</feature>
<feature type="compositionally biased region" description="Gly residues" evidence="1">
    <location>
        <begin position="236"/>
        <end position="259"/>
    </location>
</feature>
<dbReference type="Pfam" id="PF05901">
    <property type="entry name" value="Excalibur"/>
    <property type="match status" value="2"/>
</dbReference>
<dbReference type="EMBL" id="CP109535">
    <property type="protein sequence ID" value="WTY97594.1"/>
    <property type="molecule type" value="Genomic_DNA"/>
</dbReference>
<feature type="domain" description="Excalibur calcium-binding" evidence="3">
    <location>
        <begin position="261"/>
        <end position="297"/>
    </location>
</feature>
<feature type="region of interest" description="Disordered" evidence="1">
    <location>
        <begin position="139"/>
        <end position="190"/>
    </location>
</feature>
<feature type="domain" description="Excalibur calcium-binding" evidence="3">
    <location>
        <begin position="194"/>
        <end position="230"/>
    </location>
</feature>